<protein>
    <submittedName>
        <fullName evidence="3">MORN repeat variant</fullName>
    </submittedName>
</protein>
<organism evidence="3 4">
    <name type="scientific">Neorhodopirellula pilleata</name>
    <dbReference type="NCBI Taxonomy" id="2714738"/>
    <lineage>
        <taxon>Bacteria</taxon>
        <taxon>Pseudomonadati</taxon>
        <taxon>Planctomycetota</taxon>
        <taxon>Planctomycetia</taxon>
        <taxon>Pirellulales</taxon>
        <taxon>Pirellulaceae</taxon>
        <taxon>Neorhodopirellula</taxon>
    </lineage>
</organism>
<dbReference type="EMBL" id="SJPM01000002">
    <property type="protein sequence ID" value="TWU01399.1"/>
    <property type="molecule type" value="Genomic_DNA"/>
</dbReference>
<feature type="signal peptide" evidence="2">
    <location>
        <begin position="1"/>
        <end position="26"/>
    </location>
</feature>
<dbReference type="Gene3D" id="3.90.930.1">
    <property type="match status" value="1"/>
</dbReference>
<dbReference type="AlphaFoldDB" id="A0A5C6AQ96"/>
<accession>A0A5C6AQ96</accession>
<dbReference type="OrthoDB" id="247660at2"/>
<dbReference type="Pfam" id="PF07661">
    <property type="entry name" value="MORN_2"/>
    <property type="match status" value="3"/>
</dbReference>
<dbReference type="SUPFAM" id="SSF82185">
    <property type="entry name" value="Histone H3 K4-specific methyltransferase SET7/9 N-terminal domain"/>
    <property type="match status" value="2"/>
</dbReference>
<dbReference type="InterPro" id="IPR011652">
    <property type="entry name" value="MORN_2"/>
</dbReference>
<evidence type="ECO:0000313" key="4">
    <source>
        <dbReference type="Proteomes" id="UP000316213"/>
    </source>
</evidence>
<keyword evidence="4" id="KW-1185">Reference proteome</keyword>
<proteinExistence type="predicted"/>
<gene>
    <name evidence="3" type="ORF">Pla100_11260</name>
</gene>
<evidence type="ECO:0000313" key="3">
    <source>
        <dbReference type="EMBL" id="TWU01399.1"/>
    </source>
</evidence>
<name>A0A5C6AQ96_9BACT</name>
<feature type="compositionally biased region" description="Basic and acidic residues" evidence="1">
    <location>
        <begin position="398"/>
        <end position="410"/>
    </location>
</feature>
<dbReference type="Proteomes" id="UP000316213">
    <property type="component" value="Unassembled WGS sequence"/>
</dbReference>
<feature type="compositionally biased region" description="Polar residues" evidence="1">
    <location>
        <begin position="417"/>
        <end position="430"/>
    </location>
</feature>
<evidence type="ECO:0000256" key="1">
    <source>
        <dbReference type="SAM" id="MobiDB-lite"/>
    </source>
</evidence>
<sequence precursor="true">MNHKKIRRLSLTLTLLSISIGSSAHAQSLELLPTHVDADEVQWLTDPNLGEELQSSLSIVTDQFDNKASSSGVSQKGLASSQTELIRQRFNNGNVHIEREVAQDVQGNYVNHGKYIEYNVKGEVVRSGNYTQGELEGEWRQTIGVEEARQLTNTLDGGFQPPFQSHATFLNGQLSGAWTVSDSKGNLVLIWQFENGNREDTSVWYNSRGAVIREVTFDSNVPHGPAIVNDSKTSKPQRIELDRGRIVQTKTDWYESRTQKKKKSESHVLVPYANEMAEHDWWNSRFSTQPAGSTEPVRHGLVSTWHPNGQLAFVGTYDQGKQNGEFVWYYENGQPQGRGQIEADAKVGEWTWWHPNGMKEATGYYDAGKPSGTWAAWAANGQLLQRGDAEAMIALRQQSEEAKPAERNDAPMRSATRGRTQTSSPQAPKR</sequence>
<comment type="caution">
    <text evidence="3">The sequence shown here is derived from an EMBL/GenBank/DDBJ whole genome shotgun (WGS) entry which is preliminary data.</text>
</comment>
<dbReference type="Gene3D" id="2.20.110.10">
    <property type="entry name" value="Histone H3 K4-specific methyltransferase SET7/9 N-terminal domain"/>
    <property type="match status" value="1"/>
</dbReference>
<keyword evidence="2" id="KW-0732">Signal</keyword>
<evidence type="ECO:0000256" key="2">
    <source>
        <dbReference type="SAM" id="SignalP"/>
    </source>
</evidence>
<dbReference type="RefSeq" id="WP_146576706.1">
    <property type="nucleotide sequence ID" value="NZ_SJPM01000002.1"/>
</dbReference>
<feature type="region of interest" description="Disordered" evidence="1">
    <location>
        <begin position="394"/>
        <end position="430"/>
    </location>
</feature>
<feature type="chain" id="PRO_5022956630" evidence="2">
    <location>
        <begin position="27"/>
        <end position="430"/>
    </location>
</feature>
<reference evidence="3 4" key="1">
    <citation type="submission" date="2019-02" db="EMBL/GenBank/DDBJ databases">
        <title>Deep-cultivation of Planctomycetes and their phenomic and genomic characterization uncovers novel biology.</title>
        <authorList>
            <person name="Wiegand S."/>
            <person name="Jogler M."/>
            <person name="Boedeker C."/>
            <person name="Pinto D."/>
            <person name="Vollmers J."/>
            <person name="Rivas-Marin E."/>
            <person name="Kohn T."/>
            <person name="Peeters S.H."/>
            <person name="Heuer A."/>
            <person name="Rast P."/>
            <person name="Oberbeckmann S."/>
            <person name="Bunk B."/>
            <person name="Jeske O."/>
            <person name="Meyerdierks A."/>
            <person name="Storesund J.E."/>
            <person name="Kallscheuer N."/>
            <person name="Luecker S."/>
            <person name="Lage O.M."/>
            <person name="Pohl T."/>
            <person name="Merkel B.J."/>
            <person name="Hornburger P."/>
            <person name="Mueller R.-W."/>
            <person name="Bruemmer F."/>
            <person name="Labrenz M."/>
            <person name="Spormann A.M."/>
            <person name="Op Den Camp H."/>
            <person name="Overmann J."/>
            <person name="Amann R."/>
            <person name="Jetten M.S.M."/>
            <person name="Mascher T."/>
            <person name="Medema M.H."/>
            <person name="Devos D.P."/>
            <person name="Kaster A.-K."/>
            <person name="Ovreas L."/>
            <person name="Rohde M."/>
            <person name="Galperin M.Y."/>
            <person name="Jogler C."/>
        </authorList>
    </citation>
    <scope>NUCLEOTIDE SEQUENCE [LARGE SCALE GENOMIC DNA]</scope>
    <source>
        <strain evidence="3 4">Pla100</strain>
    </source>
</reference>